<protein>
    <submittedName>
        <fullName evidence="1">Uncharacterized protein</fullName>
    </submittedName>
</protein>
<evidence type="ECO:0000313" key="1">
    <source>
        <dbReference type="EMBL" id="KKP92691.1"/>
    </source>
</evidence>
<accession>A0A0G0DUJ9</accession>
<gene>
    <name evidence="1" type="ORF">UR96_C0007G0015</name>
</gene>
<dbReference type="EMBL" id="LBRE01000007">
    <property type="protein sequence ID" value="KKP92691.1"/>
    <property type="molecule type" value="Genomic_DNA"/>
</dbReference>
<reference evidence="1 2" key="1">
    <citation type="journal article" date="2015" name="Nature">
        <title>rRNA introns, odd ribosomes, and small enigmatic genomes across a large radiation of phyla.</title>
        <authorList>
            <person name="Brown C.T."/>
            <person name="Hug L.A."/>
            <person name="Thomas B.C."/>
            <person name="Sharon I."/>
            <person name="Castelle C.J."/>
            <person name="Singh A."/>
            <person name="Wilkins M.J."/>
            <person name="Williams K.H."/>
            <person name="Banfield J.F."/>
        </authorList>
    </citation>
    <scope>NUCLEOTIDE SEQUENCE [LARGE SCALE GENOMIC DNA]</scope>
</reference>
<name>A0A0G0DUJ9_9BACT</name>
<dbReference type="AlphaFoldDB" id="A0A0G0DUJ9"/>
<proteinExistence type="predicted"/>
<comment type="caution">
    <text evidence="1">The sequence shown here is derived from an EMBL/GenBank/DDBJ whole genome shotgun (WGS) entry which is preliminary data.</text>
</comment>
<sequence>MTLPGENEFLDSRYEQQVFTSAKKILIKWLPEESTTADELEGNIQSKTKGVMGRILGAEQILDGNITLFTEYTPSLYNHPVQVLGKPVKDRPDYKVLSGLAEKGEQNGLSSRPLVLMHDSGMYITCVSVSASRISAEILERNLIVLNGKACDNWDRILKPKNTHQHNTGYFRAGEYKDYSD</sequence>
<evidence type="ECO:0000313" key="2">
    <source>
        <dbReference type="Proteomes" id="UP000034140"/>
    </source>
</evidence>
<organism evidence="1 2">
    <name type="scientific">candidate division WS6 bacterium GW2011_GWC1_36_11</name>
    <dbReference type="NCBI Taxonomy" id="1619090"/>
    <lineage>
        <taxon>Bacteria</taxon>
        <taxon>Candidatus Dojkabacteria</taxon>
    </lineage>
</organism>
<dbReference type="Proteomes" id="UP000034140">
    <property type="component" value="Unassembled WGS sequence"/>
</dbReference>